<evidence type="ECO:0000313" key="9">
    <source>
        <dbReference type="RefSeq" id="XP_013868728.1"/>
    </source>
</evidence>
<dbReference type="InterPro" id="IPR001089">
    <property type="entry name" value="Chemokine_CXC"/>
</dbReference>
<protein>
    <submittedName>
        <fullName evidence="9">C-X-C motif chemokine 2</fullName>
    </submittedName>
</protein>
<proteinExistence type="inferred from homology"/>
<dbReference type="Proteomes" id="UP000192220">
    <property type="component" value="Unplaced"/>
</dbReference>
<dbReference type="InParanoid" id="A0A2I4BLY0"/>
<sequence length="121" mass="13830">MSPITFAALLVFLTIHEASSVNPRLNLRCQCIKKEKKPIGYHISTLKVNPANSHCMDIELIATLKNGLKVCLDPEAPWVKKVLQKKLLWQTLRRRSLHLKDFHRGNTDSNVTAKPPLFLYD</sequence>
<reference evidence="9" key="1">
    <citation type="submission" date="2025-08" db="UniProtKB">
        <authorList>
            <consortium name="RefSeq"/>
        </authorList>
    </citation>
    <scope>IDENTIFICATION</scope>
    <source>
        <strain evidence="9">Quisiro</strain>
        <tissue evidence="9">Liver</tissue>
    </source>
</reference>
<dbReference type="RefSeq" id="XP_013868728.1">
    <property type="nucleotide sequence ID" value="XM_014013274.1"/>
</dbReference>
<dbReference type="PRINTS" id="PR00436">
    <property type="entry name" value="INTERLEUKIN8"/>
</dbReference>
<dbReference type="InterPro" id="IPR036048">
    <property type="entry name" value="Interleukin_8-like_sf"/>
</dbReference>
<feature type="domain" description="Chemokine interleukin-8-like" evidence="7">
    <location>
        <begin position="26"/>
        <end position="86"/>
    </location>
</feature>
<evidence type="ECO:0000256" key="5">
    <source>
        <dbReference type="ARBA" id="ARBA00054901"/>
    </source>
</evidence>
<dbReference type="InterPro" id="IPR001811">
    <property type="entry name" value="Chemokine_IL8-like_dom"/>
</dbReference>
<evidence type="ECO:0000256" key="3">
    <source>
        <dbReference type="ARBA" id="ARBA00022514"/>
    </source>
</evidence>
<dbReference type="Pfam" id="PF00048">
    <property type="entry name" value="IL8"/>
    <property type="match status" value="1"/>
</dbReference>
<dbReference type="InterPro" id="IPR033899">
    <property type="entry name" value="CXC_Chemokine_domain"/>
</dbReference>
<dbReference type="SUPFAM" id="SSF54117">
    <property type="entry name" value="Interleukin 8-like chemokines"/>
    <property type="match status" value="1"/>
</dbReference>
<dbReference type="SMART" id="SM00199">
    <property type="entry name" value="SCY"/>
    <property type="match status" value="1"/>
</dbReference>
<dbReference type="GO" id="GO:0008009">
    <property type="term" value="F:chemokine activity"/>
    <property type="evidence" value="ECO:0007669"/>
    <property type="project" value="InterPro"/>
</dbReference>
<keyword evidence="4" id="KW-0964">Secreted</keyword>
<dbReference type="OrthoDB" id="9937393at2759"/>
<dbReference type="PANTHER" id="PTHR12015:SF210">
    <property type="entry name" value="C-X-C MOTIF CHEMOKINE 9"/>
    <property type="match status" value="1"/>
</dbReference>
<dbReference type="GeneID" id="106520938"/>
<comment type="similarity">
    <text evidence="2">Belongs to the intercrine alpha (chemokine CxC) family.</text>
</comment>
<dbReference type="CDD" id="cd00273">
    <property type="entry name" value="Chemokine_CXC"/>
    <property type="match status" value="1"/>
</dbReference>
<dbReference type="GO" id="GO:0006955">
    <property type="term" value="P:immune response"/>
    <property type="evidence" value="ECO:0007669"/>
    <property type="project" value="InterPro"/>
</dbReference>
<name>A0A2I4BLY0_AUSLI</name>
<dbReference type="KEGG" id="alim:106520938"/>
<evidence type="ECO:0000256" key="6">
    <source>
        <dbReference type="SAM" id="SignalP"/>
    </source>
</evidence>
<dbReference type="PANTHER" id="PTHR12015">
    <property type="entry name" value="SMALL INDUCIBLE CYTOKINE A"/>
    <property type="match status" value="1"/>
</dbReference>
<dbReference type="Gene3D" id="2.40.50.40">
    <property type="match status" value="1"/>
</dbReference>
<dbReference type="GO" id="GO:0005615">
    <property type="term" value="C:extracellular space"/>
    <property type="evidence" value="ECO:0007669"/>
    <property type="project" value="UniProtKB-KW"/>
</dbReference>
<feature type="chain" id="PRO_5036470278" evidence="6">
    <location>
        <begin position="21"/>
        <end position="121"/>
    </location>
</feature>
<keyword evidence="6" id="KW-0732">Signal</keyword>
<dbReference type="PRINTS" id="PR00437">
    <property type="entry name" value="SMALLCYTKCXC"/>
</dbReference>
<comment type="function">
    <text evidence="5">Ligand for cxcr3.2. Chemotactic for macrophages.</text>
</comment>
<accession>A0A2I4BLY0</accession>
<keyword evidence="8" id="KW-1185">Reference proteome</keyword>
<evidence type="ECO:0000313" key="8">
    <source>
        <dbReference type="Proteomes" id="UP000192220"/>
    </source>
</evidence>
<dbReference type="STRING" id="52670.A0A2I4BLY0"/>
<feature type="signal peptide" evidence="6">
    <location>
        <begin position="1"/>
        <end position="20"/>
    </location>
</feature>
<dbReference type="FunFam" id="2.40.50.40:FF:000004">
    <property type="entry name" value="C-X-C motif chemokine"/>
    <property type="match status" value="1"/>
</dbReference>
<dbReference type="GO" id="GO:0006952">
    <property type="term" value="P:defense response"/>
    <property type="evidence" value="ECO:0007669"/>
    <property type="project" value="InterPro"/>
</dbReference>
<keyword evidence="3" id="KW-0202">Cytokine</keyword>
<evidence type="ECO:0000256" key="2">
    <source>
        <dbReference type="ARBA" id="ARBA00010665"/>
    </source>
</evidence>
<organism evidence="8 9">
    <name type="scientific">Austrofundulus limnaeus</name>
    <name type="common">Annual killifish</name>
    <dbReference type="NCBI Taxonomy" id="52670"/>
    <lineage>
        <taxon>Eukaryota</taxon>
        <taxon>Metazoa</taxon>
        <taxon>Chordata</taxon>
        <taxon>Craniata</taxon>
        <taxon>Vertebrata</taxon>
        <taxon>Euteleostomi</taxon>
        <taxon>Actinopterygii</taxon>
        <taxon>Neopterygii</taxon>
        <taxon>Teleostei</taxon>
        <taxon>Neoteleostei</taxon>
        <taxon>Acanthomorphata</taxon>
        <taxon>Ovalentaria</taxon>
        <taxon>Atherinomorphae</taxon>
        <taxon>Cyprinodontiformes</taxon>
        <taxon>Rivulidae</taxon>
        <taxon>Austrofundulus</taxon>
    </lineage>
</organism>
<comment type="subcellular location">
    <subcellularLocation>
        <location evidence="1">Secreted</location>
    </subcellularLocation>
</comment>
<gene>
    <name evidence="9" type="primary">LOC106520938</name>
</gene>
<dbReference type="GO" id="GO:0042056">
    <property type="term" value="F:chemoattractant activity"/>
    <property type="evidence" value="ECO:0007669"/>
    <property type="project" value="UniProtKB-ARBA"/>
</dbReference>
<evidence type="ECO:0000256" key="4">
    <source>
        <dbReference type="ARBA" id="ARBA00022525"/>
    </source>
</evidence>
<dbReference type="InterPro" id="IPR039809">
    <property type="entry name" value="Chemokine_b/g/d"/>
</dbReference>
<evidence type="ECO:0000256" key="1">
    <source>
        <dbReference type="ARBA" id="ARBA00004613"/>
    </source>
</evidence>
<evidence type="ECO:0000259" key="7">
    <source>
        <dbReference type="SMART" id="SM00199"/>
    </source>
</evidence>
<dbReference type="AlphaFoldDB" id="A0A2I4BLY0"/>